<dbReference type="EC" id="3.5.1.-" evidence="1"/>
<evidence type="ECO:0000313" key="1">
    <source>
        <dbReference type="EMBL" id="MFD1224608.1"/>
    </source>
</evidence>
<dbReference type="InterPro" id="IPR003737">
    <property type="entry name" value="GlcNAc_PI_deacetylase-related"/>
</dbReference>
<organism evidence="1 2">
    <name type="scientific">Paenibacillus vulneris</name>
    <dbReference type="NCBI Taxonomy" id="1133364"/>
    <lineage>
        <taxon>Bacteria</taxon>
        <taxon>Bacillati</taxon>
        <taxon>Bacillota</taxon>
        <taxon>Bacilli</taxon>
        <taxon>Bacillales</taxon>
        <taxon>Paenibacillaceae</taxon>
        <taxon>Paenibacillus</taxon>
    </lineage>
</organism>
<proteinExistence type="predicted"/>
<reference evidence="2" key="1">
    <citation type="journal article" date="2019" name="Int. J. Syst. Evol. Microbiol.">
        <title>The Global Catalogue of Microorganisms (GCM) 10K type strain sequencing project: providing services to taxonomists for standard genome sequencing and annotation.</title>
        <authorList>
            <consortium name="The Broad Institute Genomics Platform"/>
            <consortium name="The Broad Institute Genome Sequencing Center for Infectious Disease"/>
            <person name="Wu L."/>
            <person name="Ma J."/>
        </authorList>
    </citation>
    <scope>NUCLEOTIDE SEQUENCE [LARGE SCALE GENOMIC DNA]</scope>
    <source>
        <strain evidence="2">CCUG 53270</strain>
    </source>
</reference>
<dbReference type="PANTHER" id="PTHR12993:SF11">
    <property type="entry name" value="N-ACETYLGLUCOSAMINYL-PHOSPHATIDYLINOSITOL DE-N-ACETYLASE"/>
    <property type="match status" value="1"/>
</dbReference>
<gene>
    <name evidence="1" type="ORF">ACFQ4B_31320</name>
</gene>
<comment type="caution">
    <text evidence="1">The sequence shown here is derived from an EMBL/GenBank/DDBJ whole genome shotgun (WGS) entry which is preliminary data.</text>
</comment>
<dbReference type="EMBL" id="JBHTLU010000046">
    <property type="protein sequence ID" value="MFD1224608.1"/>
    <property type="molecule type" value="Genomic_DNA"/>
</dbReference>
<sequence>MMGRTAAFIFAHPDDESFLCACLIKQLAENGENPVLLLATRGDAGKKNGDVAHLTNEELGTLREQEMAAAANIIGISKVEHLGYPDGKLKEVEENEFVGRVVDFIQEHQPQVVVTFPEDGGNFHPDHMTISKIATSAVLSGRCPSVQKLYYIASSTLQESGHHPSITLDTEPYWSMKAEALRAHQSQIYAIQRYFGDLESFPENRRYESFVLAWERGAWYPARLEQSIYDGII</sequence>
<dbReference type="PANTHER" id="PTHR12993">
    <property type="entry name" value="N-ACETYLGLUCOSAMINYL-PHOSPHATIDYLINOSITOL DE-N-ACETYLASE-RELATED"/>
    <property type="match status" value="1"/>
</dbReference>
<name>A0ABW3UV51_9BACL</name>
<dbReference type="Gene3D" id="3.40.50.10320">
    <property type="entry name" value="LmbE-like"/>
    <property type="match status" value="1"/>
</dbReference>
<dbReference type="GO" id="GO:0016787">
    <property type="term" value="F:hydrolase activity"/>
    <property type="evidence" value="ECO:0007669"/>
    <property type="project" value="UniProtKB-KW"/>
</dbReference>
<dbReference type="Pfam" id="PF02585">
    <property type="entry name" value="PIG-L"/>
    <property type="match status" value="1"/>
</dbReference>
<dbReference type="SUPFAM" id="SSF102588">
    <property type="entry name" value="LmbE-like"/>
    <property type="match status" value="1"/>
</dbReference>
<dbReference type="Proteomes" id="UP001597180">
    <property type="component" value="Unassembled WGS sequence"/>
</dbReference>
<accession>A0ABW3UV51</accession>
<keyword evidence="1" id="KW-0378">Hydrolase</keyword>
<dbReference type="RefSeq" id="WP_144027761.1">
    <property type="nucleotide sequence ID" value="NZ_BAABJG010000026.1"/>
</dbReference>
<dbReference type="InterPro" id="IPR024078">
    <property type="entry name" value="LmbE-like_dom_sf"/>
</dbReference>
<protein>
    <submittedName>
        <fullName evidence="1">PIG-L deacetylase family protein</fullName>
        <ecNumber evidence="1">3.5.1.-</ecNumber>
    </submittedName>
</protein>
<evidence type="ECO:0000313" key="2">
    <source>
        <dbReference type="Proteomes" id="UP001597180"/>
    </source>
</evidence>
<keyword evidence="2" id="KW-1185">Reference proteome</keyword>